<dbReference type="EMBL" id="NCVQ01000004">
    <property type="protein sequence ID" value="PWZ32756.1"/>
    <property type="molecule type" value="Genomic_DNA"/>
</dbReference>
<dbReference type="InterPro" id="IPR055296">
    <property type="entry name" value="SRL2-like"/>
</dbReference>
<name>A0A3L6FHT4_MAIZE</name>
<protein>
    <submittedName>
        <fullName evidence="2">Protein EFR3</fullName>
    </submittedName>
</protein>
<accession>A0A3L6FHN7</accession>
<dbReference type="EMBL" id="NCVQ01000004">
    <property type="protein sequence ID" value="PWZ32755.1"/>
    <property type="molecule type" value="Genomic_DNA"/>
</dbReference>
<dbReference type="ExpressionAtlas" id="A0A3L6FHT4">
    <property type="expression patterns" value="baseline and differential"/>
</dbReference>
<dbReference type="Pfam" id="PF21052">
    <property type="entry name" value="EFR3_ARM"/>
    <property type="match status" value="1"/>
</dbReference>
<evidence type="ECO:0000313" key="3">
    <source>
        <dbReference type="Proteomes" id="UP000251960"/>
    </source>
</evidence>
<evidence type="ECO:0000256" key="1">
    <source>
        <dbReference type="SAM" id="MobiDB-lite"/>
    </source>
</evidence>
<dbReference type="InterPro" id="IPR049152">
    <property type="entry name" value="EFR3-like_ARM"/>
</dbReference>
<dbReference type="AlphaFoldDB" id="A0A3L6FHT4"/>
<sequence>MQQRSISSGVAVSDLRRTLESDGGTLSPRLVEMTDDMVLVSPVKAKQLKVYFRQRFKNVLNQEEAGTPNSVTVLPPSPTDVAAADTDPSEYPVSDVDAVLATPSRTLTSSLSDVAAAHAAPSEANALDVDAELAAPSEEDISATTNAALAAPSEDPSATTQDSVEIWFGTSGVAHMLCGGALVKPKNPYVDGRGLKGGVVSMREALLHLPVTADEVPPSGQALQEIACRNLPSDTGHIFYRCSKLLVISTISIAYITIRTFVLATLYNVSTIYKSPYSSFQDEEPNDRKIGKLCEYISRNPMRVPKITFYLEQKCYKELRAERYGSVKVVIAIYRKVICSCQEQLPLFANSLLTIVETLLEQNRQDDLRKLACQTLFDFINNQVDSTYMFNLENQIPKLCHLAQEMGEKEKICILHAAGLQALSSMIWFMGEHSHMSAELDNVVSAVLENYESPYANADNDAAIEDRRIQWVDEVLKAEGHEPPAVTILTRVPSWKVIRTVHGELSLTIEESTSPNFWSGICLHNLARISREATTIRHCMPGQNAHILLSMLVKHLEHKNVLKQPDMNLDIIEVTSRLAGHSKAQSSTALMASISDMVRHMGKSMQSLASDAGPGDNMVKWNTRYGKAVDECLVQLSRKVGDAGPILDTLAVVLENISSSMIVARSTIFAAYRTAQIVASLPNLSHQSKAFPEALFHQLLLAMVYPDCGTHLGAHRIFSVVLVPSAVAPCSFSDTSRTRKIDLRRTLSRTTSVFSSSAALFGKLKRDMLSFRESPLHDNTKLLPISEDADEISANDAKLFKSQTIQRMASTKDISLPSSTDASTLSEQTPNQEKDAVTLMLSVRQANLLLSSLWTQALSPENVPRNYEAISHTYSLMLLFSRAKGSGADVLVGSFQLAFSLRSVSLQAGFLPPSRRRSLFTLATSMLVFFSKAFNVPALIPVVKHVLTESTVDPFLCLIEDCRLQALDSAAQSCKLYGSKEDDDQALKSLSNIDMNEHQSKETSVSLILDSLEDLSESELSTIRKQLIEEFSADDICLGSHFTETPSKSAAQNGKLHHKSMEVIPFGFVFEDDTLVEASDSLVEPHLRHLPCNSVLDVDRLLNSVLETSQHVGRMSVSTDQDLPFKEVANQCEALLIGKQQKLSICMSVREKKDGESSIEKSSQQDPQAYTFLCTADEQWHLNSCKLPVLCPYDRFLATSGC</sequence>
<dbReference type="Proteomes" id="UP000251960">
    <property type="component" value="Chromosome 3"/>
</dbReference>
<accession>A0A3L6FHT4</accession>
<reference evidence="2 3" key="1">
    <citation type="journal article" date="2018" name="Nat. Genet.">
        <title>Extensive intraspecific gene order and gene structural variations between Mo17 and other maize genomes.</title>
        <authorList>
            <person name="Sun S."/>
            <person name="Zhou Y."/>
            <person name="Chen J."/>
            <person name="Shi J."/>
            <person name="Zhao H."/>
            <person name="Zhao H."/>
            <person name="Song W."/>
            <person name="Zhang M."/>
            <person name="Cui Y."/>
            <person name="Dong X."/>
            <person name="Liu H."/>
            <person name="Ma X."/>
            <person name="Jiao Y."/>
            <person name="Wang B."/>
            <person name="Wei X."/>
            <person name="Stein J.C."/>
            <person name="Glaubitz J.C."/>
            <person name="Lu F."/>
            <person name="Yu G."/>
            <person name="Liang C."/>
            <person name="Fengler K."/>
            <person name="Li B."/>
            <person name="Rafalski A."/>
            <person name="Schnable P.S."/>
            <person name="Ware D.H."/>
            <person name="Buckler E.S."/>
            <person name="Lai J."/>
        </authorList>
    </citation>
    <scope>NUCLEOTIDE SEQUENCE [LARGE SCALE GENOMIC DNA]</scope>
    <source>
        <strain evidence="3">cv. Missouri 17</strain>
        <tissue evidence="2">Seedling</tissue>
    </source>
</reference>
<dbReference type="PANTHER" id="PTHR46087:SF9">
    <property type="entry name" value="ARM REPEAT SUPERFAMILY PROTEIN"/>
    <property type="match status" value="1"/>
</dbReference>
<organism evidence="2">
    <name type="scientific">Zea mays</name>
    <name type="common">Maize</name>
    <dbReference type="NCBI Taxonomy" id="4577"/>
    <lineage>
        <taxon>Eukaryota</taxon>
        <taxon>Viridiplantae</taxon>
        <taxon>Streptophyta</taxon>
        <taxon>Embryophyta</taxon>
        <taxon>Tracheophyta</taxon>
        <taxon>Spermatophyta</taxon>
        <taxon>Magnoliopsida</taxon>
        <taxon>Liliopsida</taxon>
        <taxon>Poales</taxon>
        <taxon>Poaceae</taxon>
        <taxon>PACMAD clade</taxon>
        <taxon>Panicoideae</taxon>
        <taxon>Andropogonodae</taxon>
        <taxon>Andropogoneae</taxon>
        <taxon>Tripsacinae</taxon>
        <taxon>Zea</taxon>
    </lineage>
</organism>
<evidence type="ECO:0000313" key="2">
    <source>
        <dbReference type="EMBL" id="PWZ32755.1"/>
    </source>
</evidence>
<feature type="region of interest" description="Disordered" evidence="1">
    <location>
        <begin position="67"/>
        <end position="87"/>
    </location>
</feature>
<dbReference type="PANTHER" id="PTHR46087">
    <property type="entry name" value="PUTATIVE, EXPRESSED-RELATED"/>
    <property type="match status" value="1"/>
</dbReference>
<proteinExistence type="predicted"/>
<feature type="region of interest" description="Disordered" evidence="1">
    <location>
        <begin position="811"/>
        <end position="831"/>
    </location>
</feature>
<comment type="caution">
    <text evidence="2">The sequence shown here is derived from an EMBL/GenBank/DDBJ whole genome shotgun (WGS) entry which is preliminary data.</text>
</comment>
<gene>
    <name evidence="2" type="ORF">Zm00014a_013117</name>
</gene>